<comment type="caution">
    <text evidence="1">The sequence shown here is derived from an EMBL/GenBank/DDBJ whole genome shotgun (WGS) entry which is preliminary data.</text>
</comment>
<keyword evidence="2" id="KW-1185">Reference proteome</keyword>
<reference evidence="1 2" key="1">
    <citation type="submission" date="2022-07" db="EMBL/GenBank/DDBJ databases">
        <title>Methylomonas rivi sp. nov., Methylomonas rosea sp. nov., Methylomonas aureus sp. nov. and Methylomonas subterranea sp. nov., four novel methanotrophs isolated from a freshwater creek and the deep terrestrial subsurface.</title>
        <authorList>
            <person name="Abin C."/>
            <person name="Sankaranarayanan K."/>
            <person name="Garner C."/>
            <person name="Sindelar R."/>
            <person name="Kotary K."/>
            <person name="Garner R."/>
            <person name="Barclay S."/>
            <person name="Lawson P."/>
            <person name="Krumholz L."/>
        </authorList>
    </citation>
    <scope>NUCLEOTIDE SEQUENCE [LARGE SCALE GENOMIC DNA]</scope>
    <source>
        <strain evidence="1 2">SURF-2</strain>
    </source>
</reference>
<dbReference type="EMBL" id="JANIBJ010000007">
    <property type="protein sequence ID" value="MCQ8103544.1"/>
    <property type="molecule type" value="Genomic_DNA"/>
</dbReference>
<organism evidence="1 2">
    <name type="scientific">Methylomonas subterranea</name>
    <dbReference type="NCBI Taxonomy" id="2952225"/>
    <lineage>
        <taxon>Bacteria</taxon>
        <taxon>Pseudomonadati</taxon>
        <taxon>Pseudomonadota</taxon>
        <taxon>Gammaproteobacteria</taxon>
        <taxon>Methylococcales</taxon>
        <taxon>Methylococcaceae</taxon>
        <taxon>Methylomonas</taxon>
    </lineage>
</organism>
<evidence type="ECO:0000313" key="2">
    <source>
        <dbReference type="Proteomes" id="UP001524499"/>
    </source>
</evidence>
<dbReference type="RefSeq" id="WP_256601249.1">
    <property type="nucleotide sequence ID" value="NZ_JANIBJ010000007.1"/>
</dbReference>
<gene>
    <name evidence="1" type="ORF">NP590_05450</name>
</gene>
<proteinExistence type="predicted"/>
<protein>
    <submittedName>
        <fullName evidence="1">Uncharacterized protein</fullName>
    </submittedName>
</protein>
<evidence type="ECO:0000313" key="1">
    <source>
        <dbReference type="EMBL" id="MCQ8103544.1"/>
    </source>
</evidence>
<name>A0ABT1TDL1_9GAMM</name>
<dbReference type="Proteomes" id="UP001524499">
    <property type="component" value="Unassembled WGS sequence"/>
</dbReference>
<accession>A0ABT1TDL1</accession>
<sequence>MSSNTQANQPFKHRILMDKVDDIEKVANQLGMMCYQTQALLSMLLNNFINDYEIEGEQAIAVLEASVGNIKDMREIAFMVECAARTPVHSANVGG</sequence>